<organism evidence="1 2">
    <name type="scientific">Engystomops pustulosus</name>
    <name type="common">Tungara frog</name>
    <name type="synonym">Physalaemus pustulosus</name>
    <dbReference type="NCBI Taxonomy" id="76066"/>
    <lineage>
        <taxon>Eukaryota</taxon>
        <taxon>Metazoa</taxon>
        <taxon>Chordata</taxon>
        <taxon>Craniata</taxon>
        <taxon>Vertebrata</taxon>
        <taxon>Euteleostomi</taxon>
        <taxon>Amphibia</taxon>
        <taxon>Batrachia</taxon>
        <taxon>Anura</taxon>
        <taxon>Neobatrachia</taxon>
        <taxon>Hyloidea</taxon>
        <taxon>Leptodactylidae</taxon>
        <taxon>Leiuperinae</taxon>
        <taxon>Engystomops</taxon>
    </lineage>
</organism>
<proteinExistence type="predicted"/>
<sequence>MKNKIYDFRRFRVLEYFPILQHVPVGRQDGLIPCNWGCKEECDLQHAVSSINLRSPCTCLISHKLESCRLSNKHLEV</sequence>
<dbReference type="EMBL" id="WNYA01000001">
    <property type="protein sequence ID" value="KAG8594909.1"/>
    <property type="molecule type" value="Genomic_DNA"/>
</dbReference>
<name>A0AAV7DBP4_ENGPU</name>
<dbReference type="Proteomes" id="UP000824782">
    <property type="component" value="Unassembled WGS sequence"/>
</dbReference>
<comment type="caution">
    <text evidence="1">The sequence shown here is derived from an EMBL/GenBank/DDBJ whole genome shotgun (WGS) entry which is preliminary data.</text>
</comment>
<reference evidence="1" key="1">
    <citation type="thesis" date="2020" institute="ProQuest LLC" country="789 East Eisenhower Parkway, Ann Arbor, MI, USA">
        <title>Comparative Genomics and Chromosome Evolution.</title>
        <authorList>
            <person name="Mudd A.B."/>
        </authorList>
    </citation>
    <scope>NUCLEOTIDE SEQUENCE</scope>
    <source>
        <strain evidence="1">237g6f4</strain>
        <tissue evidence="1">Blood</tissue>
    </source>
</reference>
<protein>
    <submittedName>
        <fullName evidence="1">Uncharacterized protein</fullName>
    </submittedName>
</protein>
<evidence type="ECO:0000313" key="2">
    <source>
        <dbReference type="Proteomes" id="UP000824782"/>
    </source>
</evidence>
<keyword evidence="2" id="KW-1185">Reference proteome</keyword>
<accession>A0AAV7DBP4</accession>
<evidence type="ECO:0000313" key="1">
    <source>
        <dbReference type="EMBL" id="KAG8594909.1"/>
    </source>
</evidence>
<dbReference type="AlphaFoldDB" id="A0AAV7DBP4"/>
<gene>
    <name evidence="1" type="ORF">GDO81_001359</name>
</gene>